<dbReference type="Proteomes" id="UP001163603">
    <property type="component" value="Chromosome 5"/>
</dbReference>
<comment type="caution">
    <text evidence="1">The sequence shown here is derived from an EMBL/GenBank/DDBJ whole genome shotgun (WGS) entry which is preliminary data.</text>
</comment>
<sequence>MGTTSLSLENFLDPVSKLRVEKWIDLMPSSGTVSSKPISLRISISFTLPTLATRVLHMVRSRPSSKSSCFFPIPGMVQHAKSWARVIDETHSEVIKLQMRDSRNEKAKDNCTQRKQVIGITKSGETRPLADMVEIGWSLMDSHSCLQLKKTSSKEYHIFELIGNRMIKIFKGRKLDYEPKNCEKKRTEEDFMTLVEFSAEDPYGKAIALLDLKTGVIKVKEEWFVLPAIISAFILSNTLKKKGYDDFAANNENLKEVNGEIEGVNGLHEEGVQTNMTTSVETEAKLNMDEANMVHTGGCGSMVNSGGGCGGGCGNMVKSSGCGGGSCGSGCGGGCGGECGNMVKSGGCGGGSCGSGCGGGCGGGCGNMIKSSGCGSGCGGGCGGGCGNMAKSGGCGSGCGGKPTFEDKVDNEAVVA</sequence>
<name>A0ACC0YT43_9ROSI</name>
<protein>
    <submittedName>
        <fullName evidence="1">Uncharacterized protein</fullName>
    </submittedName>
</protein>
<accession>A0ACC0YT43</accession>
<evidence type="ECO:0000313" key="1">
    <source>
        <dbReference type="EMBL" id="KAJ0040712.1"/>
    </source>
</evidence>
<dbReference type="EMBL" id="CM047740">
    <property type="protein sequence ID" value="KAJ0040712.1"/>
    <property type="molecule type" value="Genomic_DNA"/>
</dbReference>
<gene>
    <name evidence="1" type="ORF">Pint_27773</name>
</gene>
<keyword evidence="2" id="KW-1185">Reference proteome</keyword>
<organism evidence="1 2">
    <name type="scientific">Pistacia integerrima</name>
    <dbReference type="NCBI Taxonomy" id="434235"/>
    <lineage>
        <taxon>Eukaryota</taxon>
        <taxon>Viridiplantae</taxon>
        <taxon>Streptophyta</taxon>
        <taxon>Embryophyta</taxon>
        <taxon>Tracheophyta</taxon>
        <taxon>Spermatophyta</taxon>
        <taxon>Magnoliopsida</taxon>
        <taxon>eudicotyledons</taxon>
        <taxon>Gunneridae</taxon>
        <taxon>Pentapetalae</taxon>
        <taxon>rosids</taxon>
        <taxon>malvids</taxon>
        <taxon>Sapindales</taxon>
        <taxon>Anacardiaceae</taxon>
        <taxon>Pistacia</taxon>
    </lineage>
</organism>
<evidence type="ECO:0000313" key="2">
    <source>
        <dbReference type="Proteomes" id="UP001163603"/>
    </source>
</evidence>
<proteinExistence type="predicted"/>
<reference evidence="2" key="1">
    <citation type="journal article" date="2023" name="G3 (Bethesda)">
        <title>Genome assembly and association tests identify interacting loci associated with vigor, precocity, and sex in interspecific pistachio rootstocks.</title>
        <authorList>
            <person name="Palmer W."/>
            <person name="Jacygrad E."/>
            <person name="Sagayaradj S."/>
            <person name="Cavanaugh K."/>
            <person name="Han R."/>
            <person name="Bertier L."/>
            <person name="Beede B."/>
            <person name="Kafkas S."/>
            <person name="Golino D."/>
            <person name="Preece J."/>
            <person name="Michelmore R."/>
        </authorList>
    </citation>
    <scope>NUCLEOTIDE SEQUENCE [LARGE SCALE GENOMIC DNA]</scope>
</reference>